<proteinExistence type="predicted"/>
<dbReference type="AlphaFoldDB" id="A0AAU8ND54"/>
<gene>
    <name evidence="1" type="ORF">ABXS70_27960</name>
</gene>
<reference evidence="1" key="1">
    <citation type="submission" date="2024-05" db="EMBL/GenBank/DDBJ databases">
        <title>Draft genome assemblies of 36 bacteria isolated from hibernating arctic ground squirrels.</title>
        <authorList>
            <person name="McKee H."/>
            <person name="Mullen L."/>
            <person name="Drown D.M."/>
            <person name="Duddleston K.N."/>
        </authorList>
    </citation>
    <scope>NUCLEOTIDE SEQUENCE</scope>
    <source>
        <strain evidence="1">AN1007</strain>
    </source>
</reference>
<dbReference type="RefSeq" id="WP_366292604.1">
    <property type="nucleotide sequence ID" value="NZ_CP159992.1"/>
</dbReference>
<sequence>MDKKAVKILLNTFWGGGGWKSPHAPFSGDDFEYAKSKGVMFDPLTITHDEVVQRLHRMHQNPALKERVITAFLHSLSTKKVYLRSALSSWALTRKLPLHTYGERPALHANTSACGDCNFLRLQSDEHYVHADMNVLNFERMKWGGVRHNWLLYCLMDLELLLQDENDNSSTDASNISPYEVTAEDQMILAKLLESAQTGDPNDSARSLEKRWKECLPSSKQERDALLEIWAAAGILVERDTPRKRKGGSGDFVFAAAWQGDDGYHAENAIDYFSPYLPQTSK</sequence>
<organism evidence="1">
    <name type="scientific">Paenibacillus sp. AN1007</name>
    <dbReference type="NCBI Taxonomy" id="3151385"/>
    <lineage>
        <taxon>Bacteria</taxon>
        <taxon>Bacillati</taxon>
        <taxon>Bacillota</taxon>
        <taxon>Bacilli</taxon>
        <taxon>Bacillales</taxon>
        <taxon>Paenibacillaceae</taxon>
        <taxon>Paenibacillus</taxon>
    </lineage>
</organism>
<evidence type="ECO:0000313" key="1">
    <source>
        <dbReference type="EMBL" id="XCP94885.1"/>
    </source>
</evidence>
<name>A0AAU8ND54_9BACL</name>
<protein>
    <submittedName>
        <fullName evidence="1">Uncharacterized protein</fullName>
    </submittedName>
</protein>
<dbReference type="EMBL" id="CP159992">
    <property type="protein sequence ID" value="XCP94885.1"/>
    <property type="molecule type" value="Genomic_DNA"/>
</dbReference>
<accession>A0AAU8ND54</accession>